<keyword evidence="2" id="KW-1185">Reference proteome</keyword>
<comment type="caution">
    <text evidence="1">The sequence shown here is derived from an EMBL/GenBank/DDBJ whole genome shotgun (WGS) entry which is preliminary data.</text>
</comment>
<proteinExistence type="predicted"/>
<dbReference type="EMBL" id="JAMFMB010000012">
    <property type="protein sequence ID" value="MCL6284122.1"/>
    <property type="molecule type" value="Genomic_DNA"/>
</dbReference>
<evidence type="ECO:0000313" key="2">
    <source>
        <dbReference type="Proteomes" id="UP001203880"/>
    </source>
</evidence>
<protein>
    <submittedName>
        <fullName evidence="1">Uncharacterized protein</fullName>
    </submittedName>
</protein>
<name>A0ABT0Q2U6_9RHOB</name>
<accession>A0ABT0Q2U6</accession>
<reference evidence="1" key="1">
    <citation type="submission" date="2022-05" db="EMBL/GenBank/DDBJ databases">
        <authorList>
            <person name="Park J.-S."/>
        </authorList>
    </citation>
    <scope>NUCLEOTIDE SEQUENCE</scope>
    <source>
        <strain evidence="1">2012CJ41-6</strain>
    </source>
</reference>
<gene>
    <name evidence="1" type="ORF">M3P21_11335</name>
</gene>
<dbReference type="Proteomes" id="UP001203880">
    <property type="component" value="Unassembled WGS sequence"/>
</dbReference>
<organism evidence="1 2">
    <name type="scientific">Ruegeria spongiae</name>
    <dbReference type="NCBI Taxonomy" id="2942209"/>
    <lineage>
        <taxon>Bacteria</taxon>
        <taxon>Pseudomonadati</taxon>
        <taxon>Pseudomonadota</taxon>
        <taxon>Alphaproteobacteria</taxon>
        <taxon>Rhodobacterales</taxon>
        <taxon>Roseobacteraceae</taxon>
        <taxon>Ruegeria</taxon>
    </lineage>
</organism>
<dbReference type="RefSeq" id="WP_249710095.1">
    <property type="nucleotide sequence ID" value="NZ_JAMFMB010000012.1"/>
</dbReference>
<evidence type="ECO:0000313" key="1">
    <source>
        <dbReference type="EMBL" id="MCL6284122.1"/>
    </source>
</evidence>
<sequence length="80" mass="9133">MHEKVRIAELIDIQQLNQRSLGTYALQAHLDFALIEEKQELIAAILRFHCSCANVSFLFRNYHQTNRLRPGDDVAGNAVP</sequence>